<dbReference type="Gene3D" id="3.80.10.10">
    <property type="entry name" value="Ribonuclease Inhibitor"/>
    <property type="match status" value="1"/>
</dbReference>
<dbReference type="EnsemblMetazoa" id="AAEL005185-RA">
    <property type="protein sequence ID" value="AAEL005185-PA"/>
    <property type="gene ID" value="AAEL005185"/>
</dbReference>
<dbReference type="InterPro" id="IPR003591">
    <property type="entry name" value="Leu-rich_rpt_typical-subtyp"/>
</dbReference>
<dbReference type="PANTHER" id="PTHR24373">
    <property type="entry name" value="SLIT RELATED LEUCINE-RICH REPEAT NEURONAL PROTEIN"/>
    <property type="match status" value="1"/>
</dbReference>
<name>A0A1S4F9X1_AEDAE</name>
<evidence type="ECO:0000256" key="2">
    <source>
        <dbReference type="ARBA" id="ARBA00022729"/>
    </source>
</evidence>
<keyword evidence="5" id="KW-0472">Membrane</keyword>
<dbReference type="AlphaFoldDB" id="A0A1S4F9X1"/>
<accession>A0A1S4F9X1</accession>
<keyword evidence="5" id="KW-1133">Transmembrane helix</keyword>
<keyword evidence="3" id="KW-0677">Repeat</keyword>
<protein>
    <recommendedName>
        <fullName evidence="8">Leucine-rich repeat-containing protein 59</fullName>
    </recommendedName>
</protein>
<keyword evidence="7" id="KW-1185">Reference proteome</keyword>
<evidence type="ECO:0000256" key="1">
    <source>
        <dbReference type="ARBA" id="ARBA00022614"/>
    </source>
</evidence>
<sequence>MSKRVATKQDDREKINVRERLTENVLDLSLMNISVVPVNDIKPLKRATVLDLSNNVITAINSDFTTLVQLTKLDLSNNKIRLIADDFGNLVNLRHLDLYNNQIERLPLSFGRLKKLKYLDLKNNRLNPVFSKIIGTCTDQKDCMEAARKAVSFMVDIEQQVLEERRKEKEQKELETQKSLQEKSLQESKQSEKPNAEKKKKNKNKKPKPQHAQSTENQEDSPMSSNTNSQQTKQTVENDEKQSNGLLRYVLTLAAIGIILFLIIYSLNPDLVGDIFGKQYSEIMEEYIK</sequence>
<feature type="region of interest" description="Disordered" evidence="4">
    <location>
        <begin position="168"/>
        <end position="240"/>
    </location>
</feature>
<dbReference type="InterPro" id="IPR032675">
    <property type="entry name" value="LRR_dom_sf"/>
</dbReference>
<dbReference type="VEuPathDB" id="VectorBase:AAEL005185"/>
<dbReference type="Proteomes" id="UP000008820">
    <property type="component" value="Chromosome 2"/>
</dbReference>
<feature type="compositionally biased region" description="Polar residues" evidence="4">
    <location>
        <begin position="211"/>
        <end position="235"/>
    </location>
</feature>
<evidence type="ECO:0000256" key="3">
    <source>
        <dbReference type="ARBA" id="ARBA00022737"/>
    </source>
</evidence>
<evidence type="ECO:0008006" key="8">
    <source>
        <dbReference type="Google" id="ProtNLM"/>
    </source>
</evidence>
<dbReference type="SMART" id="SM00369">
    <property type="entry name" value="LRR_TYP"/>
    <property type="match status" value="4"/>
</dbReference>
<keyword evidence="2" id="KW-0732">Signal</keyword>
<dbReference type="SMART" id="SM00365">
    <property type="entry name" value="LRR_SD22"/>
    <property type="match status" value="3"/>
</dbReference>
<dbReference type="SUPFAM" id="SSF52058">
    <property type="entry name" value="L domain-like"/>
    <property type="match status" value="1"/>
</dbReference>
<dbReference type="PANTHER" id="PTHR24373:SF275">
    <property type="entry name" value="TIR DOMAIN-CONTAINING PROTEIN"/>
    <property type="match status" value="1"/>
</dbReference>
<dbReference type="Pfam" id="PF13855">
    <property type="entry name" value="LRR_8"/>
    <property type="match status" value="1"/>
</dbReference>
<dbReference type="InterPro" id="IPR050328">
    <property type="entry name" value="Dev_Immune_Receptor"/>
</dbReference>
<evidence type="ECO:0000256" key="5">
    <source>
        <dbReference type="SAM" id="Phobius"/>
    </source>
</evidence>
<gene>
    <name evidence="6" type="primary">5566121</name>
</gene>
<feature type="transmembrane region" description="Helical" evidence="5">
    <location>
        <begin position="246"/>
        <end position="267"/>
    </location>
</feature>
<dbReference type="PRINTS" id="PR00019">
    <property type="entry name" value="LEURICHRPT"/>
</dbReference>
<proteinExistence type="predicted"/>
<dbReference type="InParanoid" id="A0A1S4F9X1"/>
<dbReference type="InterPro" id="IPR001611">
    <property type="entry name" value="Leu-rich_rpt"/>
</dbReference>
<reference evidence="6 7" key="1">
    <citation type="submission" date="2017-06" db="EMBL/GenBank/DDBJ databases">
        <title>Aedes aegypti genome working group (AGWG) sequencing and assembly.</title>
        <authorList>
            <consortium name="Aedes aegypti Genome Working Group (AGWG)"/>
            <person name="Matthews B.J."/>
        </authorList>
    </citation>
    <scope>NUCLEOTIDE SEQUENCE [LARGE SCALE GENOMIC DNA]</scope>
    <source>
        <strain evidence="6 7">LVP_AGWG</strain>
    </source>
</reference>
<keyword evidence="1" id="KW-0433">Leucine-rich repeat</keyword>
<organism evidence="6 7">
    <name type="scientific">Aedes aegypti</name>
    <name type="common">Yellowfever mosquito</name>
    <name type="synonym">Culex aegypti</name>
    <dbReference type="NCBI Taxonomy" id="7159"/>
    <lineage>
        <taxon>Eukaryota</taxon>
        <taxon>Metazoa</taxon>
        <taxon>Ecdysozoa</taxon>
        <taxon>Arthropoda</taxon>
        <taxon>Hexapoda</taxon>
        <taxon>Insecta</taxon>
        <taxon>Pterygota</taxon>
        <taxon>Neoptera</taxon>
        <taxon>Endopterygota</taxon>
        <taxon>Diptera</taxon>
        <taxon>Nematocera</taxon>
        <taxon>Culicoidea</taxon>
        <taxon>Culicidae</taxon>
        <taxon>Culicinae</taxon>
        <taxon>Aedini</taxon>
        <taxon>Aedes</taxon>
        <taxon>Stegomyia</taxon>
    </lineage>
</organism>
<keyword evidence="5" id="KW-0812">Transmembrane</keyword>
<dbReference type="PROSITE" id="PS51450">
    <property type="entry name" value="LRR"/>
    <property type="match status" value="2"/>
</dbReference>
<evidence type="ECO:0000256" key="4">
    <source>
        <dbReference type="SAM" id="MobiDB-lite"/>
    </source>
</evidence>
<feature type="compositionally biased region" description="Basic and acidic residues" evidence="4">
    <location>
        <begin position="168"/>
        <end position="197"/>
    </location>
</feature>
<dbReference type="OrthoDB" id="1394818at2759"/>
<evidence type="ECO:0000313" key="6">
    <source>
        <dbReference type="EnsemblMetazoa" id="AAEL005185-PA"/>
    </source>
</evidence>
<feature type="compositionally biased region" description="Basic residues" evidence="4">
    <location>
        <begin position="198"/>
        <end position="209"/>
    </location>
</feature>
<reference evidence="6" key="2">
    <citation type="submission" date="2020-05" db="UniProtKB">
        <authorList>
            <consortium name="EnsemblMetazoa"/>
        </authorList>
    </citation>
    <scope>IDENTIFICATION</scope>
    <source>
        <strain evidence="6">LVP_AGWG</strain>
    </source>
</reference>
<evidence type="ECO:0000313" key="7">
    <source>
        <dbReference type="Proteomes" id="UP000008820"/>
    </source>
</evidence>